<keyword evidence="1 5" id="KW-0479">Metal-binding</keyword>
<name>A0AAJ6QMT9_9ACAR</name>
<evidence type="ECO:0000313" key="7">
    <source>
        <dbReference type="Proteomes" id="UP000694867"/>
    </source>
</evidence>
<dbReference type="Proteomes" id="UP000694867">
    <property type="component" value="Unplaced"/>
</dbReference>
<dbReference type="GO" id="GO:0031941">
    <property type="term" value="C:filamentous actin"/>
    <property type="evidence" value="ECO:0007669"/>
    <property type="project" value="TreeGrafter"/>
</dbReference>
<dbReference type="SUPFAM" id="SSF57716">
    <property type="entry name" value="Glucocorticoid receptor-like (DNA-binding domain)"/>
    <property type="match status" value="2"/>
</dbReference>
<dbReference type="GO" id="GO:0003779">
    <property type="term" value="F:actin binding"/>
    <property type="evidence" value="ECO:0007669"/>
    <property type="project" value="TreeGrafter"/>
</dbReference>
<gene>
    <name evidence="8" type="primary">LOC100902817</name>
</gene>
<evidence type="ECO:0000259" key="6">
    <source>
        <dbReference type="PROSITE" id="PS50023"/>
    </source>
</evidence>
<keyword evidence="3 5" id="KW-0440">LIM domain</keyword>
<dbReference type="PANTHER" id="PTHR24214">
    <property type="entry name" value="PDZ AND LIM DOMAIN PROTEIN ZASP"/>
    <property type="match status" value="1"/>
</dbReference>
<dbReference type="GO" id="GO:0001725">
    <property type="term" value="C:stress fiber"/>
    <property type="evidence" value="ECO:0007669"/>
    <property type="project" value="TreeGrafter"/>
</dbReference>
<dbReference type="GO" id="GO:0051371">
    <property type="term" value="F:muscle alpha-actinin binding"/>
    <property type="evidence" value="ECO:0007669"/>
    <property type="project" value="TreeGrafter"/>
</dbReference>
<proteinExistence type="predicted"/>
<evidence type="ECO:0000256" key="5">
    <source>
        <dbReference type="PROSITE-ProRule" id="PRU00125"/>
    </source>
</evidence>
<dbReference type="AlphaFoldDB" id="A0AAJ6QMT9"/>
<dbReference type="SMART" id="SM00132">
    <property type="entry name" value="LIM"/>
    <property type="match status" value="2"/>
</dbReference>
<dbReference type="GO" id="GO:0061061">
    <property type="term" value="P:muscle structure development"/>
    <property type="evidence" value="ECO:0007669"/>
    <property type="project" value="TreeGrafter"/>
</dbReference>
<comment type="subcellular location">
    <subcellularLocation>
        <location evidence="4">Cytoplasm</location>
        <location evidence="4">Myofibril</location>
        <location evidence="4">Sarcomere</location>
        <location evidence="4">M line</location>
    </subcellularLocation>
</comment>
<dbReference type="GO" id="GO:0030018">
    <property type="term" value="C:Z disc"/>
    <property type="evidence" value="ECO:0007669"/>
    <property type="project" value="TreeGrafter"/>
</dbReference>
<dbReference type="Pfam" id="PF00412">
    <property type="entry name" value="LIM"/>
    <property type="match status" value="2"/>
</dbReference>
<evidence type="ECO:0000256" key="3">
    <source>
        <dbReference type="ARBA" id="ARBA00023038"/>
    </source>
</evidence>
<evidence type="ECO:0000313" key="8">
    <source>
        <dbReference type="RefSeq" id="XP_003738170.1"/>
    </source>
</evidence>
<reference evidence="8" key="1">
    <citation type="submission" date="2025-08" db="UniProtKB">
        <authorList>
            <consortium name="RefSeq"/>
        </authorList>
    </citation>
    <scope>IDENTIFICATION</scope>
</reference>
<sequence length="121" mass="13461">MSDTCPGCKKKLSGQTVTALKKNWHPGCFLCGKCAMSLIGKDEFMEQANKPYCKECYHNTFSPKCAKCGEAIKAKCVTAMNKTWHPEHFACAKCTMPIDVDNKFKVAQNKPYHNGCECEVA</sequence>
<dbReference type="FunFam" id="2.10.110.10:FF:000009">
    <property type="entry name" value="Paxillin isoform 1"/>
    <property type="match status" value="1"/>
</dbReference>
<evidence type="ECO:0000256" key="2">
    <source>
        <dbReference type="ARBA" id="ARBA00022833"/>
    </source>
</evidence>
<accession>A0AAJ6QMT9</accession>
<keyword evidence="2 5" id="KW-0862">Zinc</keyword>
<protein>
    <submittedName>
        <fullName evidence="8">Transforming growth factor beta-1-induced transcript 1 protein</fullName>
    </submittedName>
</protein>
<dbReference type="PANTHER" id="PTHR24214:SF38">
    <property type="entry name" value="PDZ AND LIM DOMAIN PROTEIN ZASP-RELATED"/>
    <property type="match status" value="1"/>
</dbReference>
<dbReference type="GO" id="GO:0055120">
    <property type="term" value="C:striated muscle dense body"/>
    <property type="evidence" value="ECO:0007669"/>
    <property type="project" value="UniProtKB-ARBA"/>
</dbReference>
<dbReference type="PROSITE" id="PS50023">
    <property type="entry name" value="LIM_DOMAIN_2"/>
    <property type="match status" value="1"/>
</dbReference>
<organism evidence="7 8">
    <name type="scientific">Galendromus occidentalis</name>
    <name type="common">western predatory mite</name>
    <dbReference type="NCBI Taxonomy" id="34638"/>
    <lineage>
        <taxon>Eukaryota</taxon>
        <taxon>Metazoa</taxon>
        <taxon>Ecdysozoa</taxon>
        <taxon>Arthropoda</taxon>
        <taxon>Chelicerata</taxon>
        <taxon>Arachnida</taxon>
        <taxon>Acari</taxon>
        <taxon>Parasitiformes</taxon>
        <taxon>Mesostigmata</taxon>
        <taxon>Gamasina</taxon>
        <taxon>Phytoseioidea</taxon>
        <taxon>Phytoseiidae</taxon>
        <taxon>Typhlodrominae</taxon>
        <taxon>Galendromus</taxon>
    </lineage>
</organism>
<dbReference type="Gene3D" id="2.10.110.10">
    <property type="entry name" value="Cysteine Rich Protein"/>
    <property type="match status" value="2"/>
</dbReference>
<dbReference type="PROSITE" id="PS00478">
    <property type="entry name" value="LIM_DOMAIN_1"/>
    <property type="match status" value="2"/>
</dbReference>
<feature type="domain" description="LIM zinc-binding" evidence="6">
    <location>
        <begin position="3"/>
        <end position="63"/>
    </location>
</feature>
<dbReference type="GO" id="GO:0005912">
    <property type="term" value="C:adherens junction"/>
    <property type="evidence" value="ECO:0007669"/>
    <property type="project" value="TreeGrafter"/>
</dbReference>
<dbReference type="GeneID" id="100902817"/>
<dbReference type="RefSeq" id="XP_003738170.1">
    <property type="nucleotide sequence ID" value="XM_003738122.2"/>
</dbReference>
<evidence type="ECO:0000256" key="1">
    <source>
        <dbReference type="ARBA" id="ARBA00022723"/>
    </source>
</evidence>
<dbReference type="GO" id="GO:0046872">
    <property type="term" value="F:metal ion binding"/>
    <property type="evidence" value="ECO:0007669"/>
    <property type="project" value="UniProtKB-KW"/>
</dbReference>
<dbReference type="KEGG" id="goe:100902817"/>
<dbReference type="InterPro" id="IPR050604">
    <property type="entry name" value="PDZ-LIM_domain"/>
</dbReference>
<dbReference type="GO" id="GO:0030036">
    <property type="term" value="P:actin cytoskeleton organization"/>
    <property type="evidence" value="ECO:0007669"/>
    <property type="project" value="TreeGrafter"/>
</dbReference>
<dbReference type="InterPro" id="IPR001781">
    <property type="entry name" value="Znf_LIM"/>
</dbReference>
<keyword evidence="7" id="KW-1185">Reference proteome</keyword>
<dbReference type="GO" id="GO:0031430">
    <property type="term" value="C:M band"/>
    <property type="evidence" value="ECO:0007669"/>
    <property type="project" value="UniProtKB-SubCell"/>
</dbReference>
<evidence type="ECO:0000256" key="4">
    <source>
        <dbReference type="ARBA" id="ARBA00037833"/>
    </source>
</evidence>